<dbReference type="PATRIC" id="fig|1229783.3.peg.488"/>
<comment type="function">
    <text evidence="5">Catalyzes the NADPH-dependent reduction of ketopantoate into pantoic acid.</text>
</comment>
<dbReference type="GO" id="GO:0015940">
    <property type="term" value="P:pantothenate biosynthetic process"/>
    <property type="evidence" value="ECO:0007669"/>
    <property type="project" value="UniProtKB-UniPathway"/>
</dbReference>
<evidence type="ECO:0000313" key="8">
    <source>
        <dbReference type="EMBL" id="EKU50084.1"/>
    </source>
</evidence>
<dbReference type="EMBL" id="AMSQ01000003">
    <property type="protein sequence ID" value="EKU50084.1"/>
    <property type="molecule type" value="Genomic_DNA"/>
</dbReference>
<protein>
    <recommendedName>
        <fullName evidence="5">2-dehydropantoate 2-reductase</fullName>
        <ecNumber evidence="5">1.1.1.169</ecNumber>
    </recommendedName>
    <alternativeName>
        <fullName evidence="5">Ketopantoate reductase</fullName>
    </alternativeName>
</protein>
<evidence type="ECO:0000256" key="3">
    <source>
        <dbReference type="ARBA" id="ARBA00023002"/>
    </source>
</evidence>
<comment type="catalytic activity">
    <reaction evidence="4">
        <text>6-phospho-D-gluconate + NADP(+) = D-ribulose 5-phosphate + CO2 + NADPH</text>
        <dbReference type="Rhea" id="RHEA:10116"/>
        <dbReference type="ChEBI" id="CHEBI:16526"/>
        <dbReference type="ChEBI" id="CHEBI:57783"/>
        <dbReference type="ChEBI" id="CHEBI:58121"/>
        <dbReference type="ChEBI" id="CHEBI:58349"/>
        <dbReference type="ChEBI" id="CHEBI:58759"/>
        <dbReference type="EC" id="1.1.1.44"/>
    </reaction>
</comment>
<dbReference type="UniPathway" id="UPA00028">
    <property type="reaction ID" value="UER00004"/>
</dbReference>
<comment type="similarity">
    <text evidence="1 5">Belongs to the ketopantoate reductase family.</text>
</comment>
<organism evidence="8 9">
    <name type="scientific">Staphylococcus massiliensis S46</name>
    <dbReference type="NCBI Taxonomy" id="1229783"/>
    <lineage>
        <taxon>Bacteria</taxon>
        <taxon>Bacillati</taxon>
        <taxon>Bacillota</taxon>
        <taxon>Bacilli</taxon>
        <taxon>Bacillales</taxon>
        <taxon>Staphylococcaceae</taxon>
        <taxon>Staphylococcus</taxon>
    </lineage>
</organism>
<dbReference type="RefSeq" id="WP_009382307.1">
    <property type="nucleotide sequence ID" value="NZ_AMSQ01000003.1"/>
</dbReference>
<feature type="domain" description="Ketopantoate reductase N-terminal" evidence="6">
    <location>
        <begin position="5"/>
        <end position="130"/>
    </location>
</feature>
<keyword evidence="5" id="KW-0566">Pantothenate biosynthesis</keyword>
<dbReference type="NCBIfam" id="NF009542">
    <property type="entry name" value="PRK12921.1-4"/>
    <property type="match status" value="1"/>
</dbReference>
<dbReference type="InterPro" id="IPR036291">
    <property type="entry name" value="NAD(P)-bd_dom_sf"/>
</dbReference>
<dbReference type="STRING" id="1229783.C273_02408"/>
<evidence type="ECO:0000256" key="4">
    <source>
        <dbReference type="ARBA" id="ARBA00048640"/>
    </source>
</evidence>
<gene>
    <name evidence="8" type="ORF">C273_02408</name>
</gene>
<dbReference type="InterPro" id="IPR013752">
    <property type="entry name" value="KPA_reductase"/>
</dbReference>
<dbReference type="OrthoDB" id="9793586at2"/>
<feature type="domain" description="Ketopantoate reductase C-terminal" evidence="7">
    <location>
        <begin position="160"/>
        <end position="280"/>
    </location>
</feature>
<comment type="pathway">
    <text evidence="5">Cofactor biosynthesis; (R)-pantothenate biosynthesis; (R)-pantoate from 3-methyl-2-oxobutanoate: step 2/2.</text>
</comment>
<evidence type="ECO:0000259" key="7">
    <source>
        <dbReference type="Pfam" id="PF08546"/>
    </source>
</evidence>
<evidence type="ECO:0000256" key="2">
    <source>
        <dbReference type="ARBA" id="ARBA00022857"/>
    </source>
</evidence>
<evidence type="ECO:0000256" key="5">
    <source>
        <dbReference type="RuleBase" id="RU362068"/>
    </source>
</evidence>
<dbReference type="FunFam" id="1.10.1040.10:FF:000017">
    <property type="entry name" value="2-dehydropantoate 2-reductase"/>
    <property type="match status" value="1"/>
</dbReference>
<comment type="catalytic activity">
    <reaction evidence="5">
        <text>(R)-pantoate + NADP(+) = 2-dehydropantoate + NADPH + H(+)</text>
        <dbReference type="Rhea" id="RHEA:16233"/>
        <dbReference type="ChEBI" id="CHEBI:11561"/>
        <dbReference type="ChEBI" id="CHEBI:15378"/>
        <dbReference type="ChEBI" id="CHEBI:15980"/>
        <dbReference type="ChEBI" id="CHEBI:57783"/>
        <dbReference type="ChEBI" id="CHEBI:58349"/>
        <dbReference type="EC" id="1.1.1.169"/>
    </reaction>
</comment>
<dbReference type="PANTHER" id="PTHR21708:SF26">
    <property type="entry name" value="2-DEHYDROPANTOATE 2-REDUCTASE"/>
    <property type="match status" value="1"/>
</dbReference>
<sequence>MKTFAVIGPGAVGTTIAKAIQDSGLDLTLYGREDKNVILEDFSSGEETRLRVKALNQATEHVDVIFIAVKAPQLQSVLDDLPRLCHQDTCVVLCQNGMGQLKHLSSYNAYHAVIYISGQKSGDHITHYRDYDIHVQNTKTTSHLKATLQHSALNVHLSDDVARKQWYKLLVNIGINSVTAYYAEPASVLKNKEAYHMTKALIQEGFNVAVAQGIDFEDTIMTKIMRIYEGYPDEMGTSMYYDIINKRPLELEVIHGYVRRVAHINEVSTPTLNKVYHDLKDTEKRYLEV</sequence>
<accession>K9ARZ8</accession>
<dbReference type="InterPro" id="IPR013328">
    <property type="entry name" value="6PGD_dom2"/>
</dbReference>
<comment type="caution">
    <text evidence="8">The sequence shown here is derived from an EMBL/GenBank/DDBJ whole genome shotgun (WGS) entry which is preliminary data.</text>
</comment>
<reference evidence="8 9" key="1">
    <citation type="journal article" date="2013" name="Genome Announc.">
        <title>Genome Sequence of Staphylococcus massiliensis Strain S46, Isolated from the Surface of Healthy Human Skin.</title>
        <authorList>
            <person name="Srivastav R."/>
            <person name="Singh A."/>
            <person name="Jangir P.K."/>
            <person name="Kumari C."/>
            <person name="Muduli S."/>
            <person name="Sharma R."/>
        </authorList>
    </citation>
    <scope>NUCLEOTIDE SEQUENCE [LARGE SCALE GENOMIC DNA]</scope>
    <source>
        <strain evidence="8 9">S46</strain>
    </source>
</reference>
<dbReference type="PANTHER" id="PTHR21708">
    <property type="entry name" value="PROBABLE 2-DEHYDROPANTOATE 2-REDUCTASE"/>
    <property type="match status" value="1"/>
</dbReference>
<dbReference type="GO" id="GO:0005737">
    <property type="term" value="C:cytoplasm"/>
    <property type="evidence" value="ECO:0007669"/>
    <property type="project" value="TreeGrafter"/>
</dbReference>
<dbReference type="SUPFAM" id="SSF51735">
    <property type="entry name" value="NAD(P)-binding Rossmann-fold domains"/>
    <property type="match status" value="1"/>
</dbReference>
<dbReference type="InterPro" id="IPR051402">
    <property type="entry name" value="KPR-Related"/>
</dbReference>
<dbReference type="NCBIfam" id="TIGR00745">
    <property type="entry name" value="apbA_panE"/>
    <property type="match status" value="1"/>
</dbReference>
<evidence type="ECO:0000313" key="9">
    <source>
        <dbReference type="Proteomes" id="UP000009885"/>
    </source>
</evidence>
<dbReference type="InterPro" id="IPR003710">
    <property type="entry name" value="ApbA"/>
</dbReference>
<proteinExistence type="inferred from homology"/>
<keyword evidence="2 5" id="KW-0521">NADP</keyword>
<keyword evidence="3 5" id="KW-0560">Oxidoreductase</keyword>
<dbReference type="InterPro" id="IPR008927">
    <property type="entry name" value="6-PGluconate_DH-like_C_sf"/>
</dbReference>
<evidence type="ECO:0000259" key="6">
    <source>
        <dbReference type="Pfam" id="PF02558"/>
    </source>
</evidence>
<dbReference type="Proteomes" id="UP000009885">
    <property type="component" value="Unassembled WGS sequence"/>
</dbReference>
<dbReference type="SUPFAM" id="SSF48179">
    <property type="entry name" value="6-phosphogluconate dehydrogenase C-terminal domain-like"/>
    <property type="match status" value="1"/>
</dbReference>
<dbReference type="eggNOG" id="COG1893">
    <property type="taxonomic scope" value="Bacteria"/>
</dbReference>
<dbReference type="Pfam" id="PF08546">
    <property type="entry name" value="ApbA_C"/>
    <property type="match status" value="1"/>
</dbReference>
<dbReference type="GO" id="GO:0008677">
    <property type="term" value="F:2-dehydropantoate 2-reductase activity"/>
    <property type="evidence" value="ECO:0007669"/>
    <property type="project" value="UniProtKB-EC"/>
</dbReference>
<dbReference type="Gene3D" id="1.10.1040.10">
    <property type="entry name" value="N-(1-d-carboxylethyl)-l-norvaline Dehydrogenase, domain 2"/>
    <property type="match status" value="1"/>
</dbReference>
<dbReference type="GO" id="GO:0004616">
    <property type="term" value="F:phosphogluconate dehydrogenase (decarboxylating) activity"/>
    <property type="evidence" value="ECO:0007669"/>
    <property type="project" value="UniProtKB-EC"/>
</dbReference>
<dbReference type="AlphaFoldDB" id="K9ARZ8"/>
<dbReference type="Pfam" id="PF02558">
    <property type="entry name" value="ApbA"/>
    <property type="match status" value="1"/>
</dbReference>
<evidence type="ECO:0000256" key="1">
    <source>
        <dbReference type="ARBA" id="ARBA00007870"/>
    </source>
</evidence>
<dbReference type="Gene3D" id="3.40.50.720">
    <property type="entry name" value="NAD(P)-binding Rossmann-like Domain"/>
    <property type="match status" value="1"/>
</dbReference>
<name>K9ARZ8_9STAP</name>
<keyword evidence="9" id="KW-1185">Reference proteome</keyword>
<dbReference type="EC" id="1.1.1.169" evidence="5"/>
<dbReference type="InterPro" id="IPR013332">
    <property type="entry name" value="KPR_N"/>
</dbReference>